<dbReference type="OrthoDB" id="3216820at2"/>
<proteinExistence type="predicted"/>
<dbReference type="eggNOG" id="COG3315">
    <property type="taxonomic scope" value="Bacteria"/>
</dbReference>
<organism evidence="1 2">
    <name type="scientific">Thermobispora bispora (strain ATCC 19993 / DSM 43833 / CBS 139.67 / JCM 10125 / KCTC 9307 / NBRC 14880 / R51)</name>
    <dbReference type="NCBI Taxonomy" id="469371"/>
    <lineage>
        <taxon>Bacteria</taxon>
        <taxon>Bacillati</taxon>
        <taxon>Actinomycetota</taxon>
        <taxon>Actinomycetes</taxon>
        <taxon>Streptosporangiales</taxon>
        <taxon>Streptosporangiaceae</taxon>
        <taxon>Thermobispora</taxon>
    </lineage>
</organism>
<dbReference type="AlphaFoldDB" id="D6Y452"/>
<dbReference type="EMBL" id="CP001874">
    <property type="protein sequence ID" value="ADG87106.1"/>
    <property type="molecule type" value="Genomic_DNA"/>
</dbReference>
<dbReference type="InterPro" id="IPR006764">
    <property type="entry name" value="SAM_dep_MeTrfase_SAV2177_type"/>
</dbReference>
<protein>
    <recommendedName>
        <fullName evidence="3">SAM-dependent methyltransferase</fullName>
    </recommendedName>
</protein>
<gene>
    <name evidence="1" type="ordered locus">Tbis_0376</name>
</gene>
<dbReference type="Pfam" id="PF04672">
    <property type="entry name" value="Methyltransf_19"/>
    <property type="match status" value="1"/>
</dbReference>
<keyword evidence="2" id="KW-1185">Reference proteome</keyword>
<evidence type="ECO:0000313" key="2">
    <source>
        <dbReference type="Proteomes" id="UP000006640"/>
    </source>
</evidence>
<evidence type="ECO:0008006" key="3">
    <source>
        <dbReference type="Google" id="ProtNLM"/>
    </source>
</evidence>
<dbReference type="KEGG" id="tbi:Tbis_0376"/>
<dbReference type="HOGENOM" id="CLU_067079_1_0_11"/>
<reference evidence="1 2" key="1">
    <citation type="submission" date="2010-01" db="EMBL/GenBank/DDBJ databases">
        <title>The complete genome of Thermobispora bispora DSM 43833.</title>
        <authorList>
            <consortium name="US DOE Joint Genome Institute (JGI-PGF)"/>
            <person name="Lucas S."/>
            <person name="Copeland A."/>
            <person name="Lapidus A."/>
            <person name="Glavina del Rio T."/>
            <person name="Dalin E."/>
            <person name="Tice H."/>
            <person name="Bruce D."/>
            <person name="Goodwin L."/>
            <person name="Pitluck S."/>
            <person name="Kyrpides N."/>
            <person name="Mavromatis K."/>
            <person name="Ivanova N."/>
            <person name="Mikhailova N."/>
            <person name="Chertkov O."/>
            <person name="Brettin T."/>
            <person name="Detter J.C."/>
            <person name="Han C."/>
            <person name="Larimer F."/>
            <person name="Land M."/>
            <person name="Hauser L."/>
            <person name="Markowitz V."/>
            <person name="Cheng J.-F."/>
            <person name="Hugenholtz P."/>
            <person name="Woyke T."/>
            <person name="Wu D."/>
            <person name="Jando M."/>
            <person name="Schneider S."/>
            <person name="Klenk H.-P."/>
            <person name="Eisen J.A."/>
        </authorList>
    </citation>
    <scope>NUCLEOTIDE SEQUENCE [LARGE SCALE GENOMIC DNA]</scope>
    <source>
        <strain evidence="2">ATCC 19993 / DSM 43833 / CBS 139.67 / JCM 10125 / KCTC 9307 / NBRC 14880 / R51</strain>
    </source>
</reference>
<dbReference type="InterPro" id="IPR029063">
    <property type="entry name" value="SAM-dependent_MTases_sf"/>
</dbReference>
<sequence length="266" mass="29148">MDKFPQGVDPNVPSPARIYDYLLGGKDNFAVDRAAAEKILEHAPNAKEAAQANRRFLIRAVEYLADQGIRQFLDIGAGLPTQENVHEVALRKAPGSRIVYVDNDPIVLAHARALLACDAQTIAVAGDLREPESILDNPEVTAHLDFNEPVGLILVAILHFIPDEAAYPAVAKLRDRLAPGSHLVISHASMGQIDEKGLAEVKQIYARSSAGSAIPRTREEIERFFDGFEVVEPGLVWVEDWRPRDDEVKLPRLPGVDGYAGVGILR</sequence>
<dbReference type="RefSeq" id="WP_013130639.1">
    <property type="nucleotide sequence ID" value="NC_014165.1"/>
</dbReference>
<evidence type="ECO:0000313" key="1">
    <source>
        <dbReference type="EMBL" id="ADG87106.1"/>
    </source>
</evidence>
<dbReference type="SUPFAM" id="SSF53335">
    <property type="entry name" value="S-adenosyl-L-methionine-dependent methyltransferases"/>
    <property type="match status" value="1"/>
</dbReference>
<name>D6Y452_THEBD</name>
<dbReference type="Gene3D" id="3.40.50.150">
    <property type="entry name" value="Vaccinia Virus protein VP39"/>
    <property type="match status" value="1"/>
</dbReference>
<dbReference type="Proteomes" id="UP000006640">
    <property type="component" value="Chromosome"/>
</dbReference>
<dbReference type="PIRSF" id="PIRSF017393">
    <property type="entry name" value="MTase_SAV2177"/>
    <property type="match status" value="1"/>
</dbReference>
<accession>D6Y452</accession>
<dbReference type="STRING" id="469371.Tbis_0376"/>